<reference evidence="2" key="1">
    <citation type="submission" date="2020-09" db="EMBL/GenBank/DDBJ databases">
        <title>Genome-Enabled Discovery of Anthraquinone Biosynthesis in Senna tora.</title>
        <authorList>
            <person name="Kang S.-H."/>
            <person name="Pandey R.P."/>
            <person name="Lee C.-M."/>
            <person name="Sim J.-S."/>
            <person name="Jeong J.-T."/>
            <person name="Choi B.-S."/>
            <person name="Jung M."/>
            <person name="Ginzburg D."/>
            <person name="Zhao K."/>
            <person name="Won S.Y."/>
            <person name="Oh T.-J."/>
            <person name="Yu Y."/>
            <person name="Kim N.-H."/>
            <person name="Lee O.R."/>
            <person name="Lee T.-H."/>
            <person name="Bashyal P."/>
            <person name="Kim T.-S."/>
            <person name="Lee W.-H."/>
            <person name="Kawkins C."/>
            <person name="Kim C.-K."/>
            <person name="Kim J.S."/>
            <person name="Ahn B.O."/>
            <person name="Rhee S.Y."/>
            <person name="Sohng J.K."/>
        </authorList>
    </citation>
    <scope>NUCLEOTIDE SEQUENCE</scope>
    <source>
        <tissue evidence="2">Leaf</tissue>
    </source>
</reference>
<comment type="caution">
    <text evidence="2">The sequence shown here is derived from an EMBL/GenBank/DDBJ whole genome shotgun (WGS) entry which is preliminary data.</text>
</comment>
<feature type="region of interest" description="Disordered" evidence="1">
    <location>
        <begin position="1"/>
        <end position="52"/>
    </location>
</feature>
<organism evidence="2 3">
    <name type="scientific">Senna tora</name>
    <dbReference type="NCBI Taxonomy" id="362788"/>
    <lineage>
        <taxon>Eukaryota</taxon>
        <taxon>Viridiplantae</taxon>
        <taxon>Streptophyta</taxon>
        <taxon>Embryophyta</taxon>
        <taxon>Tracheophyta</taxon>
        <taxon>Spermatophyta</taxon>
        <taxon>Magnoliopsida</taxon>
        <taxon>eudicotyledons</taxon>
        <taxon>Gunneridae</taxon>
        <taxon>Pentapetalae</taxon>
        <taxon>rosids</taxon>
        <taxon>fabids</taxon>
        <taxon>Fabales</taxon>
        <taxon>Fabaceae</taxon>
        <taxon>Caesalpinioideae</taxon>
        <taxon>Cassia clade</taxon>
        <taxon>Senna</taxon>
    </lineage>
</organism>
<accession>A0A834SQF6</accession>
<name>A0A834SQF6_9FABA</name>
<dbReference type="EMBL" id="JAAIUW010000012">
    <property type="protein sequence ID" value="KAF7807882.1"/>
    <property type="molecule type" value="Genomic_DNA"/>
</dbReference>
<feature type="compositionally biased region" description="Polar residues" evidence="1">
    <location>
        <begin position="39"/>
        <end position="52"/>
    </location>
</feature>
<evidence type="ECO:0000256" key="1">
    <source>
        <dbReference type="SAM" id="MobiDB-lite"/>
    </source>
</evidence>
<proteinExistence type="predicted"/>
<evidence type="ECO:0000313" key="3">
    <source>
        <dbReference type="Proteomes" id="UP000634136"/>
    </source>
</evidence>
<protein>
    <submittedName>
        <fullName evidence="2">Uncharacterized protein</fullName>
    </submittedName>
</protein>
<dbReference type="Proteomes" id="UP000634136">
    <property type="component" value="Unassembled WGS sequence"/>
</dbReference>
<gene>
    <name evidence="2" type="ORF">G2W53_040043</name>
</gene>
<dbReference type="AlphaFoldDB" id="A0A834SQF6"/>
<evidence type="ECO:0000313" key="2">
    <source>
        <dbReference type="EMBL" id="KAF7807882.1"/>
    </source>
</evidence>
<keyword evidence="3" id="KW-1185">Reference proteome</keyword>
<sequence>MGQDEAYDTRKPPKKFQGQSDLRAAKSSMDDDMDRRRSPSTQNQSLMGQLFF</sequence>